<dbReference type="Proteomes" id="UP000324800">
    <property type="component" value="Unassembled WGS sequence"/>
</dbReference>
<keyword evidence="1" id="KW-0472">Membrane</keyword>
<feature type="transmembrane region" description="Helical" evidence="1">
    <location>
        <begin position="573"/>
        <end position="599"/>
    </location>
</feature>
<accession>A0A5J4U327</accession>
<reference evidence="2 3" key="1">
    <citation type="submission" date="2019-03" db="EMBL/GenBank/DDBJ databases">
        <title>Single cell metagenomics reveals metabolic interactions within the superorganism composed of flagellate Streblomastix strix and complex community of Bacteroidetes bacteria on its surface.</title>
        <authorList>
            <person name="Treitli S.C."/>
            <person name="Kolisko M."/>
            <person name="Husnik F."/>
            <person name="Keeling P."/>
            <person name="Hampl V."/>
        </authorList>
    </citation>
    <scope>NUCLEOTIDE SEQUENCE [LARGE SCALE GENOMIC DNA]</scope>
    <source>
        <strain evidence="2">ST1C</strain>
    </source>
</reference>
<keyword evidence="1" id="KW-0812">Transmembrane</keyword>
<gene>
    <name evidence="2" type="ORF">EZS28_040062</name>
</gene>
<proteinExistence type="predicted"/>
<organism evidence="2 3">
    <name type="scientific">Streblomastix strix</name>
    <dbReference type="NCBI Taxonomy" id="222440"/>
    <lineage>
        <taxon>Eukaryota</taxon>
        <taxon>Metamonada</taxon>
        <taxon>Preaxostyla</taxon>
        <taxon>Oxymonadida</taxon>
        <taxon>Streblomastigidae</taxon>
        <taxon>Streblomastix</taxon>
    </lineage>
</organism>
<keyword evidence="1" id="KW-1133">Transmembrane helix</keyword>
<dbReference type="EMBL" id="SNRW01021690">
    <property type="protein sequence ID" value="KAA6364411.1"/>
    <property type="molecule type" value="Genomic_DNA"/>
</dbReference>
<dbReference type="AlphaFoldDB" id="A0A5J4U327"/>
<evidence type="ECO:0000256" key="1">
    <source>
        <dbReference type="SAM" id="Phobius"/>
    </source>
</evidence>
<protein>
    <submittedName>
        <fullName evidence="2">Uncharacterized protein</fullName>
    </submittedName>
</protein>
<evidence type="ECO:0000313" key="3">
    <source>
        <dbReference type="Proteomes" id="UP000324800"/>
    </source>
</evidence>
<feature type="non-terminal residue" evidence="2">
    <location>
        <position position="1"/>
    </location>
</feature>
<sequence length="608" mass="66162">FFAPIEEVDCSDVTDKTIQECPCPTDPNLLTQDPRYDTTCKPKEVIQQPPSEEEPEITLPVITVESDTSVNVEDHKNEEANVVVNGIKEAMNDRISLGVNVTKNEVYEEATIIVDQDKAYILQPKEQASADLQTPPVLRPIDTRSEGSENPPQVTDPFISVKGNGDIEIKGFIVEHFQQITDQPLIQTEEDGILRLVNVTLSGDYHIKDKTTDEITSQQQGHQIQTPYIEARGIKVLLDGVTIEPSNFSNCNGIVLSGSQGPNNHQFLAEKSSFNVLNQIGLSFINSKQFTVVFKDCAFRGININQNHLNTQNQREMNVGSAKTCDWDTGSVNIENSIGFFDRTTFSGLSEGALKVGGNGAVTLKDTVSLYENTATPSDDIMNGAQRNIICAGKDGLLLQAQLRAESSSFKEVKVDESIIQSNNRWVLAVSGTCSIFGSLNLEKLLLFTPMVQSVVAKGNEKKTGIDVDIKGSSLFGCGRLFLLVSLKQKVSKNEDEITSKKYELGSVALQWESDTEVSASIPEDEFVKKGKKLTVSVQVQTEDDLLQEVDIEQGGSNSADVSGFSGGLSVGALIGIIVAAVVVVAAIVIIIIVVAVVYKKSLSKTVR</sequence>
<evidence type="ECO:0000313" key="2">
    <source>
        <dbReference type="EMBL" id="KAA6364411.1"/>
    </source>
</evidence>
<name>A0A5J4U327_9EUKA</name>
<feature type="non-terminal residue" evidence="2">
    <location>
        <position position="608"/>
    </location>
</feature>
<comment type="caution">
    <text evidence="2">The sequence shown here is derived from an EMBL/GenBank/DDBJ whole genome shotgun (WGS) entry which is preliminary data.</text>
</comment>